<gene>
    <name evidence="2" type="ORF">HR45_10825</name>
</gene>
<dbReference type="InterPro" id="IPR021979">
    <property type="entry name" value="DUF3584"/>
</dbReference>
<accession>A0A094JC66</accession>
<dbReference type="AlphaFoldDB" id="A0A094JC66"/>
<organism evidence="2 3">
    <name type="scientific">Shewanella mangrovi</name>
    <dbReference type="NCBI Taxonomy" id="1515746"/>
    <lineage>
        <taxon>Bacteria</taxon>
        <taxon>Pseudomonadati</taxon>
        <taxon>Pseudomonadota</taxon>
        <taxon>Gammaproteobacteria</taxon>
        <taxon>Alteromonadales</taxon>
        <taxon>Shewanellaceae</taxon>
        <taxon>Shewanella</taxon>
    </lineage>
</organism>
<feature type="coiled-coil region" evidence="1">
    <location>
        <begin position="286"/>
        <end position="420"/>
    </location>
</feature>
<dbReference type="RefSeq" id="WP_037442695.1">
    <property type="nucleotide sequence ID" value="NZ_JPEO01000006.1"/>
</dbReference>
<comment type="caution">
    <text evidence="2">The sequence shown here is derived from an EMBL/GenBank/DDBJ whole genome shotgun (WGS) entry which is preliminary data.</text>
</comment>
<keyword evidence="1" id="KW-0175">Coiled coil</keyword>
<feature type="coiled-coil region" evidence="1">
    <location>
        <begin position="610"/>
        <end position="708"/>
    </location>
</feature>
<dbReference type="eggNOG" id="COG1196">
    <property type="taxonomic scope" value="Bacteria"/>
</dbReference>
<dbReference type="STRING" id="1515746.HR45_10825"/>
<sequence>MPSLIRIILIDTHLPGVVELRLDGHTNICGTNASGKTTLQRLVPVFYGEYPSRVVPSTRDSFERWYLPHESSYIIYEYQKADGLLYQAILASAGDGKGVNYRFVAKGFELDDYVKSRNGDAILCYPMAELRGVFSKLNVPFTNQLNTREFRAIIQNDRSLLSTGANRTELRNYARIFSLCEADHSLRHIEKLAKAVHSKEGKMETIKSMIAAILEEDGVNPPTSSINPQRVEAWIRESQLIAGFDKIRPEFEKLDQEFNELQAAELRLASLAGGYRHDEVLQTERAEAEQNRANELNLQLKMLDEQWKEQRDELSLELSAAKGDANNLEHELDSIENQQAAYLDADIEQAKANLEQLPHWRSDLDNLAERHKLLTEKHQDVEAAYNARRSKIGEQLNRELEKLHREQDEQREALDKQKQVASDDMAELDRYWREQLDAGKQRHQQQQYELKLTAAELKMKVDSVTYTEDEKMSLAVFDERIDRADAEQEAANSKVERLSSDERKFKAAREQASEALRLASLRVNDRQNELEEIKQMLFPQSHTLLEFLRREQPGWEQQLGRVINPELLYRTDLHPVTGEATESLFGLQLDLKAIDVPAYAASETELRTRLASAEEALTHAKELKEQAEEQLVEANSALEQLNRELTFARTSYKNLRDDVRRLFEERRNTQAEINKALAERKAQAGKQLTQLDHEMKQLNNQHLDWLEQQKELALEARMEKQVYWQDVTGAIEQQLQQLRDSINQRRERAKEEQKACESWYRNELKSRGINEDDIVSLKRQMRDLDGQIASAEQRRSDVLRYDDWYQHVWLARKPKLVTDLAKAKQAVADLDAQLKQRANEVKHKRQQLEAARRQSDAAQVEASEFLTKLRSLLRKLSDLKLPKTAEETPGNLGERLRQGEELLLKREHLLTSVKQYVDHFDQVIASKSGSSLSETWERSREGASFVTDKGIRLLDYHKLVPELEQLLNVMVPQSVTALREQGRIFGVDLTAFYDVLADIDRRIASQSARITREVGEELFLDGVSDSAVRIRSRISELEFWPELETFVKAFRAWKADGFSKLPDEHYTDSMRRALDIIGRSALSGGIAKLLEIELRLKEGNSDLVIRTDRQLNESSSHGMAYLILCKFLLAFTRLLRGKANVTIHWPIDELGTLHHSNVKKIFDACENNDISVLGAFPNPESEVLGLFANRYIINKQTRKLQTVKPKADPIAAMLQQRQAAEGAVQ</sequence>
<evidence type="ECO:0000256" key="1">
    <source>
        <dbReference type="SAM" id="Coils"/>
    </source>
</evidence>
<reference evidence="2 3" key="1">
    <citation type="submission" date="2014-06" db="EMBL/GenBank/DDBJ databases">
        <title>Shewanella sp. YQH10.</title>
        <authorList>
            <person name="Liu Y."/>
            <person name="Zeng R."/>
        </authorList>
    </citation>
    <scope>NUCLEOTIDE SEQUENCE [LARGE SCALE GENOMIC DNA]</scope>
    <source>
        <strain evidence="2 3">YQH10</strain>
    </source>
</reference>
<protein>
    <submittedName>
        <fullName evidence="2">Recombination regulator</fullName>
    </submittedName>
</protein>
<evidence type="ECO:0000313" key="2">
    <source>
        <dbReference type="EMBL" id="KFZ37495.1"/>
    </source>
</evidence>
<dbReference type="EMBL" id="JPEO01000006">
    <property type="protein sequence ID" value="KFZ37495.1"/>
    <property type="molecule type" value="Genomic_DNA"/>
</dbReference>
<feature type="coiled-coil region" evidence="1">
    <location>
        <begin position="732"/>
        <end position="794"/>
    </location>
</feature>
<keyword evidence="3" id="KW-1185">Reference proteome</keyword>
<evidence type="ECO:0000313" key="3">
    <source>
        <dbReference type="Proteomes" id="UP000029264"/>
    </source>
</evidence>
<name>A0A094JC66_9GAMM</name>
<feature type="coiled-coil region" evidence="1">
    <location>
        <begin position="820"/>
        <end position="861"/>
    </location>
</feature>
<dbReference type="OrthoDB" id="9810371at2"/>
<dbReference type="Pfam" id="PF12128">
    <property type="entry name" value="DUF3584"/>
    <property type="match status" value="1"/>
</dbReference>
<dbReference type="Proteomes" id="UP000029264">
    <property type="component" value="Unassembled WGS sequence"/>
</dbReference>
<proteinExistence type="predicted"/>